<protein>
    <submittedName>
        <fullName evidence="3">TonB-dependent receptor</fullName>
    </submittedName>
</protein>
<accession>A0A1I8AD53</accession>
<organism evidence="2 3">
    <name type="scientific">Steinernema glaseri</name>
    <dbReference type="NCBI Taxonomy" id="37863"/>
    <lineage>
        <taxon>Eukaryota</taxon>
        <taxon>Metazoa</taxon>
        <taxon>Ecdysozoa</taxon>
        <taxon>Nematoda</taxon>
        <taxon>Chromadorea</taxon>
        <taxon>Rhabditida</taxon>
        <taxon>Tylenchina</taxon>
        <taxon>Panagrolaimomorpha</taxon>
        <taxon>Strongyloidoidea</taxon>
        <taxon>Steinernematidae</taxon>
        <taxon>Steinernema</taxon>
    </lineage>
</organism>
<dbReference type="WBParaSite" id="L893_g455.t1">
    <property type="protein sequence ID" value="L893_g455.t1"/>
    <property type="gene ID" value="L893_g455"/>
</dbReference>
<sequence>MIGAHIISANGDIIDPPDLHTAYSGVPRGTAIARGGGGRGCDELRLTQTRFPPDRQNFSLSINSVRGSDGEDGV</sequence>
<name>A0A1I8AD53_9BILA</name>
<feature type="compositionally biased region" description="Polar residues" evidence="1">
    <location>
        <begin position="53"/>
        <end position="66"/>
    </location>
</feature>
<evidence type="ECO:0000313" key="3">
    <source>
        <dbReference type="WBParaSite" id="L893_g455.t1"/>
    </source>
</evidence>
<dbReference type="AlphaFoldDB" id="A0A1I8AD53"/>
<feature type="region of interest" description="Disordered" evidence="1">
    <location>
        <begin position="53"/>
        <end position="74"/>
    </location>
</feature>
<dbReference type="Proteomes" id="UP000095287">
    <property type="component" value="Unplaced"/>
</dbReference>
<evidence type="ECO:0000313" key="2">
    <source>
        <dbReference type="Proteomes" id="UP000095287"/>
    </source>
</evidence>
<reference evidence="3" key="1">
    <citation type="submission" date="2016-11" db="UniProtKB">
        <authorList>
            <consortium name="WormBaseParasite"/>
        </authorList>
    </citation>
    <scope>IDENTIFICATION</scope>
</reference>
<keyword evidence="2" id="KW-1185">Reference proteome</keyword>
<evidence type="ECO:0000256" key="1">
    <source>
        <dbReference type="SAM" id="MobiDB-lite"/>
    </source>
</evidence>
<proteinExistence type="predicted"/>